<keyword evidence="4" id="KW-1185">Reference proteome</keyword>
<gene>
    <name evidence="3" type="ORF">FHR24_002776</name>
</gene>
<dbReference type="Proteomes" id="UP000745859">
    <property type="component" value="Unassembled WGS sequence"/>
</dbReference>
<comment type="caution">
    <text evidence="3">The sequence shown here is derived from an EMBL/GenBank/DDBJ whole genome shotgun (WGS) entry which is preliminary data.</text>
</comment>
<feature type="chain" id="PRO_5046325090" evidence="2">
    <location>
        <begin position="19"/>
        <end position="97"/>
    </location>
</feature>
<evidence type="ECO:0000313" key="3">
    <source>
        <dbReference type="EMBL" id="NIJ46292.1"/>
    </source>
</evidence>
<protein>
    <submittedName>
        <fullName evidence="3">Uncharacterized protein</fullName>
    </submittedName>
</protein>
<proteinExistence type="predicted"/>
<sequence length="97" mass="11255">MKNLIWILVIMVGSSMVAQTKNNLQGPEAKNYKPWQHKTESTTVVSTSNKQKLTGPAYKNYKPWQDNNPQKSYAIVTDNRRNKLKGPAYKNYKPWQK</sequence>
<feature type="signal peptide" evidence="2">
    <location>
        <begin position="1"/>
        <end position="18"/>
    </location>
</feature>
<dbReference type="EMBL" id="JAASQL010000005">
    <property type="protein sequence ID" value="NIJ46292.1"/>
    <property type="molecule type" value="Genomic_DNA"/>
</dbReference>
<organism evidence="3 4">
    <name type="scientific">Wenyingzhuangia heitensis</name>
    <dbReference type="NCBI Taxonomy" id="1487859"/>
    <lineage>
        <taxon>Bacteria</taxon>
        <taxon>Pseudomonadati</taxon>
        <taxon>Bacteroidota</taxon>
        <taxon>Flavobacteriia</taxon>
        <taxon>Flavobacteriales</taxon>
        <taxon>Flavobacteriaceae</taxon>
        <taxon>Wenyingzhuangia</taxon>
    </lineage>
</organism>
<evidence type="ECO:0000313" key="4">
    <source>
        <dbReference type="Proteomes" id="UP000745859"/>
    </source>
</evidence>
<name>A0ABX0UGZ6_9FLAO</name>
<reference evidence="3 4" key="1">
    <citation type="submission" date="2020-03" db="EMBL/GenBank/DDBJ databases">
        <title>Genomic Encyclopedia of Type Strains, Phase IV (KMG-IV): sequencing the most valuable type-strain genomes for metagenomic binning, comparative biology and taxonomic classification.</title>
        <authorList>
            <person name="Goeker M."/>
        </authorList>
    </citation>
    <scope>NUCLEOTIDE SEQUENCE [LARGE SCALE GENOMIC DNA]</scope>
    <source>
        <strain evidence="3 4">DSM 101599</strain>
    </source>
</reference>
<dbReference type="RefSeq" id="WP_167190109.1">
    <property type="nucleotide sequence ID" value="NZ_JAASQL010000005.1"/>
</dbReference>
<evidence type="ECO:0000256" key="2">
    <source>
        <dbReference type="SAM" id="SignalP"/>
    </source>
</evidence>
<feature type="compositionally biased region" description="Polar residues" evidence="1">
    <location>
        <begin position="41"/>
        <end position="52"/>
    </location>
</feature>
<feature type="region of interest" description="Disordered" evidence="1">
    <location>
        <begin position="36"/>
        <end position="63"/>
    </location>
</feature>
<feature type="region of interest" description="Disordered" evidence="1">
    <location>
        <begin position="76"/>
        <end position="97"/>
    </location>
</feature>
<keyword evidence="2" id="KW-0732">Signal</keyword>
<accession>A0ABX0UGZ6</accession>
<evidence type="ECO:0000256" key="1">
    <source>
        <dbReference type="SAM" id="MobiDB-lite"/>
    </source>
</evidence>